<evidence type="ECO:0000313" key="3">
    <source>
        <dbReference type="Proteomes" id="UP000035579"/>
    </source>
</evidence>
<evidence type="ECO:0000313" key="2">
    <source>
        <dbReference type="EMBL" id="REG22640.1"/>
    </source>
</evidence>
<evidence type="ECO:0000313" key="1">
    <source>
        <dbReference type="EMBL" id="AKJ03578.1"/>
    </source>
</evidence>
<dbReference type="PROSITE" id="PS51257">
    <property type="entry name" value="PROKAR_LIPOPROTEIN"/>
    <property type="match status" value="1"/>
</dbReference>
<dbReference type="KEGG" id="age:AA314_05204"/>
<evidence type="ECO:0008006" key="5">
    <source>
        <dbReference type="Google" id="ProtNLM"/>
    </source>
</evidence>
<accession>A0AAC8QAE8</accession>
<gene>
    <name evidence="1" type="ORF">AA314_05204</name>
    <name evidence="2" type="ORF">ATI61_119172</name>
</gene>
<dbReference type="AlphaFoldDB" id="A0AAC8QAE8"/>
<proteinExistence type="predicted"/>
<protein>
    <recommendedName>
        <fullName evidence="5">Lipoprotein</fullName>
    </recommendedName>
</protein>
<organism evidence="1 3">
    <name type="scientific">Archangium gephyra</name>
    <dbReference type="NCBI Taxonomy" id="48"/>
    <lineage>
        <taxon>Bacteria</taxon>
        <taxon>Pseudomonadati</taxon>
        <taxon>Myxococcota</taxon>
        <taxon>Myxococcia</taxon>
        <taxon>Myxococcales</taxon>
        <taxon>Cystobacterineae</taxon>
        <taxon>Archangiaceae</taxon>
        <taxon>Archangium</taxon>
    </lineage>
</organism>
<dbReference type="EMBL" id="CP011509">
    <property type="protein sequence ID" value="AKJ03578.1"/>
    <property type="molecule type" value="Genomic_DNA"/>
</dbReference>
<name>A0AAC8QAE8_9BACT</name>
<dbReference type="Proteomes" id="UP000035579">
    <property type="component" value="Chromosome"/>
</dbReference>
<reference evidence="1 3" key="1">
    <citation type="submission" date="2015-05" db="EMBL/GenBank/DDBJ databases">
        <title>Genome assembly of Archangium gephyra DSM 2261.</title>
        <authorList>
            <person name="Sharma G."/>
            <person name="Subramanian S."/>
        </authorList>
    </citation>
    <scope>NUCLEOTIDE SEQUENCE [LARGE SCALE GENOMIC DNA]</scope>
    <source>
        <strain evidence="1 3">DSM 2261</strain>
    </source>
</reference>
<keyword evidence="4" id="KW-1185">Reference proteome</keyword>
<evidence type="ECO:0000313" key="4">
    <source>
        <dbReference type="Proteomes" id="UP000256345"/>
    </source>
</evidence>
<dbReference type="RefSeq" id="WP_047857597.1">
    <property type="nucleotide sequence ID" value="NZ_CP011509.1"/>
</dbReference>
<sequence>MLDLPIRRLIPVLLLTLTTAGCEAVEGDWCDDTFTVCAESNQTCYLCDDADDSLWLEGRCATSHDNAQAFCDGTGTTGGGGSCGNTPYSGPTGDPQSDSFCKAAYNYKCSGDTQQVQANCAIYRQMREDNPNMPSCPYCQ</sequence>
<dbReference type="Proteomes" id="UP000256345">
    <property type="component" value="Unassembled WGS sequence"/>
</dbReference>
<reference evidence="2 4" key="2">
    <citation type="submission" date="2018-08" db="EMBL/GenBank/DDBJ databases">
        <title>Genomic Encyclopedia of Archaeal and Bacterial Type Strains, Phase II (KMG-II): from individual species to whole genera.</title>
        <authorList>
            <person name="Goeker M."/>
        </authorList>
    </citation>
    <scope>NUCLEOTIDE SEQUENCE [LARGE SCALE GENOMIC DNA]</scope>
    <source>
        <strain evidence="2 4">DSM 2261</strain>
    </source>
</reference>
<dbReference type="EMBL" id="QUMU01000019">
    <property type="protein sequence ID" value="REG22640.1"/>
    <property type="molecule type" value="Genomic_DNA"/>
</dbReference>